<proteinExistence type="predicted"/>
<dbReference type="RefSeq" id="WP_181460995.1">
    <property type="nucleotide sequence ID" value="NZ_QLTR01000014.1"/>
</dbReference>
<accession>A0A329E820</accession>
<name>A0A329E820_VIBDI</name>
<sequence length="55" mass="6395">MVDKSPQQEISELLLTNHGNRLTNELIAGMQARLFKIFEQHSKSIEEKEECHQSK</sequence>
<dbReference type="Proteomes" id="UP000248729">
    <property type="component" value="Unassembled WGS sequence"/>
</dbReference>
<reference evidence="1 2" key="1">
    <citation type="submission" date="2018-06" db="EMBL/GenBank/DDBJ databases">
        <title>Freshwater and sediment microbial communities from various areas in North America, analyzing microbe dynamics in response to fracking.</title>
        <authorList>
            <person name="Lamendella R."/>
        </authorList>
    </citation>
    <scope>NUCLEOTIDE SEQUENCE [LARGE SCALE GENOMIC DNA]</scope>
    <source>
        <strain evidence="1 2">99A</strain>
    </source>
</reference>
<evidence type="ECO:0000313" key="1">
    <source>
        <dbReference type="EMBL" id="RAS62621.1"/>
    </source>
</evidence>
<comment type="caution">
    <text evidence="1">The sequence shown here is derived from an EMBL/GenBank/DDBJ whole genome shotgun (WGS) entry which is preliminary data.</text>
</comment>
<dbReference type="EMBL" id="QLTR01000014">
    <property type="protein sequence ID" value="RAS62621.1"/>
    <property type="molecule type" value="Genomic_DNA"/>
</dbReference>
<organism evidence="1 2">
    <name type="scientific">Vibrio diazotrophicus</name>
    <dbReference type="NCBI Taxonomy" id="685"/>
    <lineage>
        <taxon>Bacteria</taxon>
        <taxon>Pseudomonadati</taxon>
        <taxon>Pseudomonadota</taxon>
        <taxon>Gammaproteobacteria</taxon>
        <taxon>Vibrionales</taxon>
        <taxon>Vibrionaceae</taxon>
        <taxon>Vibrio</taxon>
    </lineage>
</organism>
<protein>
    <submittedName>
        <fullName evidence="1">Uncharacterized protein</fullName>
    </submittedName>
</protein>
<gene>
    <name evidence="1" type="ORF">DET48_11415</name>
</gene>
<dbReference type="AlphaFoldDB" id="A0A329E820"/>
<evidence type="ECO:0000313" key="2">
    <source>
        <dbReference type="Proteomes" id="UP000248729"/>
    </source>
</evidence>